<dbReference type="OrthoDB" id="1734741at2759"/>
<evidence type="ECO:0000256" key="1">
    <source>
        <dbReference type="SAM" id="MobiDB-lite"/>
    </source>
</evidence>
<proteinExistence type="predicted"/>
<protein>
    <submittedName>
        <fullName evidence="2">Late embryogenesis abundant protein</fullName>
    </submittedName>
</protein>
<keyword evidence="3" id="KW-1185">Reference proteome</keyword>
<feature type="region of interest" description="Disordered" evidence="1">
    <location>
        <begin position="1"/>
        <end position="62"/>
    </location>
</feature>
<sequence>MMLSAKYESDITSLAASSPSRSPKRPMYYVQSPSRGSHDGDKSSMQTTPISNSPMEYPSHPSFGRHSRNFSASSMKTMVRWWYQMWSLFNVHSGYLVVHIGNSAPHSRVSCVPTPCIKNYPCSDDGH</sequence>
<dbReference type="Proteomes" id="UP000634136">
    <property type="component" value="Unassembled WGS sequence"/>
</dbReference>
<dbReference type="AlphaFoldDB" id="A0A834WQ44"/>
<feature type="compositionally biased region" description="Polar residues" evidence="1">
    <location>
        <begin position="43"/>
        <end position="54"/>
    </location>
</feature>
<evidence type="ECO:0000313" key="3">
    <source>
        <dbReference type="Proteomes" id="UP000634136"/>
    </source>
</evidence>
<name>A0A834WQ44_9FABA</name>
<comment type="caution">
    <text evidence="2">The sequence shown here is derived from an EMBL/GenBank/DDBJ whole genome shotgun (WGS) entry which is preliminary data.</text>
</comment>
<organism evidence="2 3">
    <name type="scientific">Senna tora</name>
    <dbReference type="NCBI Taxonomy" id="362788"/>
    <lineage>
        <taxon>Eukaryota</taxon>
        <taxon>Viridiplantae</taxon>
        <taxon>Streptophyta</taxon>
        <taxon>Embryophyta</taxon>
        <taxon>Tracheophyta</taxon>
        <taxon>Spermatophyta</taxon>
        <taxon>Magnoliopsida</taxon>
        <taxon>eudicotyledons</taxon>
        <taxon>Gunneridae</taxon>
        <taxon>Pentapetalae</taxon>
        <taxon>rosids</taxon>
        <taxon>fabids</taxon>
        <taxon>Fabales</taxon>
        <taxon>Fabaceae</taxon>
        <taxon>Caesalpinioideae</taxon>
        <taxon>Cassia clade</taxon>
        <taxon>Senna</taxon>
    </lineage>
</organism>
<accession>A0A834WQ44</accession>
<gene>
    <name evidence="2" type="ORF">G2W53_016363</name>
</gene>
<evidence type="ECO:0000313" key="2">
    <source>
        <dbReference type="EMBL" id="KAF7825199.1"/>
    </source>
</evidence>
<dbReference type="EMBL" id="JAAIUW010000006">
    <property type="protein sequence ID" value="KAF7825199.1"/>
    <property type="molecule type" value="Genomic_DNA"/>
</dbReference>
<reference evidence="2" key="1">
    <citation type="submission" date="2020-09" db="EMBL/GenBank/DDBJ databases">
        <title>Genome-Enabled Discovery of Anthraquinone Biosynthesis in Senna tora.</title>
        <authorList>
            <person name="Kang S.-H."/>
            <person name="Pandey R.P."/>
            <person name="Lee C.-M."/>
            <person name="Sim J.-S."/>
            <person name="Jeong J.-T."/>
            <person name="Choi B.-S."/>
            <person name="Jung M."/>
            <person name="Ginzburg D."/>
            <person name="Zhao K."/>
            <person name="Won S.Y."/>
            <person name="Oh T.-J."/>
            <person name="Yu Y."/>
            <person name="Kim N.-H."/>
            <person name="Lee O.R."/>
            <person name="Lee T.-H."/>
            <person name="Bashyal P."/>
            <person name="Kim T.-S."/>
            <person name="Lee W.-H."/>
            <person name="Kawkins C."/>
            <person name="Kim C.-K."/>
            <person name="Kim J.S."/>
            <person name="Ahn B.O."/>
            <person name="Rhee S.Y."/>
            <person name="Sohng J.K."/>
        </authorList>
    </citation>
    <scope>NUCLEOTIDE SEQUENCE</scope>
    <source>
        <tissue evidence="2">Leaf</tissue>
    </source>
</reference>